<dbReference type="EMBL" id="CAKOAT010049599">
    <property type="protein sequence ID" value="CAH8295228.1"/>
    <property type="molecule type" value="Genomic_DNA"/>
</dbReference>
<evidence type="ECO:0000259" key="2">
    <source>
        <dbReference type="Pfam" id="PF00076"/>
    </source>
</evidence>
<dbReference type="InterPro" id="IPR035979">
    <property type="entry name" value="RBD_domain_sf"/>
</dbReference>
<evidence type="ECO:0000313" key="3">
    <source>
        <dbReference type="EMBL" id="CAH8295228.1"/>
    </source>
</evidence>
<comment type="caution">
    <text evidence="3">The sequence shown here is derived from an EMBL/GenBank/DDBJ whole genome shotgun (WGS) entry which is preliminary data.</text>
</comment>
<keyword evidence="4" id="KW-1185">Reference proteome</keyword>
<dbReference type="Proteomes" id="UP001642260">
    <property type="component" value="Unassembled WGS sequence"/>
</dbReference>
<dbReference type="Pfam" id="PF00076">
    <property type="entry name" value="RRM_1"/>
    <property type="match status" value="1"/>
</dbReference>
<protein>
    <recommendedName>
        <fullName evidence="2">RRM domain-containing protein</fullName>
    </recommendedName>
</protein>
<evidence type="ECO:0000256" key="1">
    <source>
        <dbReference type="SAM" id="MobiDB-lite"/>
    </source>
</evidence>
<reference evidence="3 4" key="1">
    <citation type="submission" date="2022-03" db="EMBL/GenBank/DDBJ databases">
        <authorList>
            <person name="Macdonald S."/>
            <person name="Ahmed S."/>
            <person name="Newling K."/>
        </authorList>
    </citation>
    <scope>NUCLEOTIDE SEQUENCE [LARGE SCALE GENOMIC DNA]</scope>
</reference>
<proteinExistence type="predicted"/>
<evidence type="ECO:0000313" key="4">
    <source>
        <dbReference type="Proteomes" id="UP001642260"/>
    </source>
</evidence>
<dbReference type="Gene3D" id="3.30.70.330">
    <property type="match status" value="1"/>
</dbReference>
<feature type="region of interest" description="Disordered" evidence="1">
    <location>
        <begin position="1"/>
        <end position="27"/>
    </location>
</feature>
<dbReference type="AlphaFoldDB" id="A0ABC8IVG3"/>
<dbReference type="SUPFAM" id="SSF54928">
    <property type="entry name" value="RNA-binding domain, RBD"/>
    <property type="match status" value="1"/>
</dbReference>
<name>A0ABC8IVG3_ERUVS</name>
<organism evidence="3 4">
    <name type="scientific">Eruca vesicaria subsp. sativa</name>
    <name type="common">Garden rocket</name>
    <name type="synonym">Eruca sativa</name>
    <dbReference type="NCBI Taxonomy" id="29727"/>
    <lineage>
        <taxon>Eukaryota</taxon>
        <taxon>Viridiplantae</taxon>
        <taxon>Streptophyta</taxon>
        <taxon>Embryophyta</taxon>
        <taxon>Tracheophyta</taxon>
        <taxon>Spermatophyta</taxon>
        <taxon>Magnoliopsida</taxon>
        <taxon>eudicotyledons</taxon>
        <taxon>Gunneridae</taxon>
        <taxon>Pentapetalae</taxon>
        <taxon>rosids</taxon>
        <taxon>malvids</taxon>
        <taxon>Brassicales</taxon>
        <taxon>Brassicaceae</taxon>
        <taxon>Brassiceae</taxon>
        <taxon>Eruca</taxon>
    </lineage>
</organism>
<accession>A0ABC8IVG3</accession>
<dbReference type="InterPro" id="IPR012677">
    <property type="entry name" value="Nucleotide-bd_a/b_plait_sf"/>
</dbReference>
<gene>
    <name evidence="3" type="ORF">ERUC_LOCUS1848</name>
</gene>
<feature type="domain" description="RRM" evidence="2">
    <location>
        <begin position="35"/>
        <end position="65"/>
    </location>
</feature>
<dbReference type="InterPro" id="IPR000504">
    <property type="entry name" value="RRM_dom"/>
</dbReference>
<sequence length="291" mass="32240">MASNAQYRSSDDCKSKKRKTTSTPSLSRYEKGTNLYVKNIDDIVNDEKLKEMFAEFGDVTSSKTMLSHMRPNAPMGGFHHPPTGGPAAGPHHQMYMGQKGQGMVPSQPMGYGYQLQFMPGVRPGLGPANFMMPYIQSQTQPDSRVGFRRGAPYMKQHFQHQQPHNGRYMGGVGNMLSRVESSVPQGIIRLDASAVSHNASQNQQRPPLLPISKLTSAVALANPANHSQILIKDPNMFTSQITLITNILFAALERYKYRYHWEPDLLGSLTPNAEISIGVVVKVHWQQDGSG</sequence>